<protein>
    <submittedName>
        <fullName evidence="2">(wild Malaysian banana) hypothetical protein</fullName>
    </submittedName>
</protein>
<reference evidence="3" key="2">
    <citation type="submission" date="2021-05" db="UniProtKB">
        <authorList>
            <consortium name="EnsemblPlants"/>
        </authorList>
    </citation>
    <scope>IDENTIFICATION</scope>
    <source>
        <strain evidence="3">subsp. malaccensis</strain>
    </source>
</reference>
<dbReference type="EnsemblPlants" id="Ma09_t12660.1">
    <property type="protein sequence ID" value="Ma09_p12660.1"/>
    <property type="gene ID" value="Ma09_g12660"/>
</dbReference>
<feature type="region of interest" description="Disordered" evidence="1">
    <location>
        <begin position="80"/>
        <end position="133"/>
    </location>
</feature>
<gene>
    <name evidence="2" type="ORF">GSMUA_231050.1</name>
</gene>
<feature type="compositionally biased region" description="Basic and acidic residues" evidence="1">
    <location>
        <begin position="116"/>
        <end position="131"/>
    </location>
</feature>
<name>A0A804KIX7_MUSAM</name>
<evidence type="ECO:0000313" key="2">
    <source>
        <dbReference type="EMBL" id="CAG1835000.1"/>
    </source>
</evidence>
<dbReference type="AlphaFoldDB" id="A0A804KIX7"/>
<evidence type="ECO:0000256" key="1">
    <source>
        <dbReference type="SAM" id="MobiDB-lite"/>
    </source>
</evidence>
<dbReference type="Gramene" id="Ma09_t12660.1">
    <property type="protein sequence ID" value="Ma09_p12660.1"/>
    <property type="gene ID" value="Ma09_g12660"/>
</dbReference>
<evidence type="ECO:0000313" key="4">
    <source>
        <dbReference type="Proteomes" id="UP000012960"/>
    </source>
</evidence>
<dbReference type="InParanoid" id="A0A804KIX7"/>
<sequence length="234" mass="25467">MAMGVSARGSVLRHPFPSLTSPWFSSCLRRAVCVIPSSSRVSQGPDVGGEEGSKQRWLVAAGRMRCDRILRSARLQWVGGKTNLSDSDSHPKIGSSVEPISQESPHPSRYVSPPRQEGRTESYSTKPDKSLTHVQEPCDPVLAERNAVPGEAAGSNGMSINGQDTGTPSDTIPPVECLHKVVDQKQLARVYDKVIVVDNVSTARRVAKLLMTKYKNFIHACDTEVAKIDVMSET</sequence>
<proteinExistence type="predicted"/>
<reference evidence="2" key="1">
    <citation type="submission" date="2021-03" db="EMBL/GenBank/DDBJ databases">
        <authorList>
            <consortium name="Genoscope - CEA"/>
            <person name="William W."/>
        </authorList>
    </citation>
    <scope>NUCLEOTIDE SEQUENCE</scope>
    <source>
        <strain evidence="2">Doubled-haploid Pahang</strain>
    </source>
</reference>
<keyword evidence="4" id="KW-1185">Reference proteome</keyword>
<accession>A0A804KIX7</accession>
<organism evidence="3 4">
    <name type="scientific">Musa acuminata subsp. malaccensis</name>
    <name type="common">Wild banana</name>
    <name type="synonym">Musa malaccensis</name>
    <dbReference type="NCBI Taxonomy" id="214687"/>
    <lineage>
        <taxon>Eukaryota</taxon>
        <taxon>Viridiplantae</taxon>
        <taxon>Streptophyta</taxon>
        <taxon>Embryophyta</taxon>
        <taxon>Tracheophyta</taxon>
        <taxon>Spermatophyta</taxon>
        <taxon>Magnoliopsida</taxon>
        <taxon>Liliopsida</taxon>
        <taxon>Zingiberales</taxon>
        <taxon>Musaceae</taxon>
        <taxon>Musa</taxon>
    </lineage>
</organism>
<dbReference type="EMBL" id="HG996474">
    <property type="protein sequence ID" value="CAG1835000.1"/>
    <property type="molecule type" value="Genomic_DNA"/>
</dbReference>
<dbReference type="Proteomes" id="UP000012960">
    <property type="component" value="Unplaced"/>
</dbReference>
<evidence type="ECO:0000313" key="3">
    <source>
        <dbReference type="EnsemblPlants" id="Ma09_p12660.1"/>
    </source>
</evidence>